<dbReference type="PROSITE" id="PS50835">
    <property type="entry name" value="IG_LIKE"/>
    <property type="match status" value="1"/>
</dbReference>
<dbReference type="InterPro" id="IPR013098">
    <property type="entry name" value="Ig_I-set"/>
</dbReference>
<dbReference type="EMBL" id="AJVK01009312">
    <property type="status" value="NOT_ANNOTATED_CDS"/>
    <property type="molecule type" value="Genomic_DNA"/>
</dbReference>
<dbReference type="InterPro" id="IPR036179">
    <property type="entry name" value="Ig-like_dom_sf"/>
</dbReference>
<dbReference type="GO" id="GO:0032589">
    <property type="term" value="C:neuron projection membrane"/>
    <property type="evidence" value="ECO:0007669"/>
    <property type="project" value="TreeGrafter"/>
</dbReference>
<keyword evidence="2" id="KW-1185">Reference proteome</keyword>
<evidence type="ECO:0000313" key="2">
    <source>
        <dbReference type="Proteomes" id="UP000092462"/>
    </source>
</evidence>
<dbReference type="Proteomes" id="UP000092462">
    <property type="component" value="Unassembled WGS sequence"/>
</dbReference>
<dbReference type="Gene3D" id="2.60.40.10">
    <property type="entry name" value="Immunoglobulins"/>
    <property type="match status" value="1"/>
</dbReference>
<dbReference type="SMART" id="SM00409">
    <property type="entry name" value="IG"/>
    <property type="match status" value="1"/>
</dbReference>
<dbReference type="InterPro" id="IPR003599">
    <property type="entry name" value="Ig_sub"/>
</dbReference>
<protein>
    <submittedName>
        <fullName evidence="1">Uncharacterized protein</fullName>
    </submittedName>
</protein>
<proteinExistence type="predicted"/>
<dbReference type="AlphaFoldDB" id="A0A1B0CYR1"/>
<dbReference type="Pfam" id="PF07679">
    <property type="entry name" value="I-set"/>
    <property type="match status" value="1"/>
</dbReference>
<dbReference type="SUPFAM" id="SSF48726">
    <property type="entry name" value="Immunoglobulin"/>
    <property type="match status" value="1"/>
</dbReference>
<dbReference type="EMBL" id="AJVK01009313">
    <property type="status" value="NOT_ANNOTATED_CDS"/>
    <property type="molecule type" value="Genomic_DNA"/>
</dbReference>
<sequence>MSDVNLQGVEPEPEFEGTISNVTFPAGREALLTCSVKNLGRYKVGWLRASDQTVLALQGRVVTHNNRISVVHEDMHTWRLRIKQIRESDKGCYMCQINSSPMKKQIGCIDVQDATLGAFSSAYIFTRFFPHFLLSSDNTPVYQSL</sequence>
<dbReference type="VEuPathDB" id="VectorBase:PPAPM1_001529"/>
<dbReference type="InterPro" id="IPR007110">
    <property type="entry name" value="Ig-like_dom"/>
</dbReference>
<dbReference type="InterPro" id="IPR037448">
    <property type="entry name" value="Zig-8"/>
</dbReference>
<dbReference type="VEuPathDB" id="VectorBase:PPAI000233"/>
<accession>A0A1B0CYR1</accession>
<dbReference type="InterPro" id="IPR013783">
    <property type="entry name" value="Ig-like_fold"/>
</dbReference>
<dbReference type="PANTHER" id="PTHR23279:SF36">
    <property type="entry name" value="DEFECTIVE PROBOSCIS EXTENSION RESPONSE 9, ISOFORM A"/>
    <property type="match status" value="1"/>
</dbReference>
<dbReference type="EMBL" id="AJVK01009314">
    <property type="status" value="NOT_ANNOTATED_CDS"/>
    <property type="molecule type" value="Genomic_DNA"/>
</dbReference>
<organism evidence="1 2">
    <name type="scientific">Phlebotomus papatasi</name>
    <name type="common">Sandfly</name>
    <dbReference type="NCBI Taxonomy" id="29031"/>
    <lineage>
        <taxon>Eukaryota</taxon>
        <taxon>Metazoa</taxon>
        <taxon>Ecdysozoa</taxon>
        <taxon>Arthropoda</taxon>
        <taxon>Hexapoda</taxon>
        <taxon>Insecta</taxon>
        <taxon>Pterygota</taxon>
        <taxon>Neoptera</taxon>
        <taxon>Endopterygota</taxon>
        <taxon>Diptera</taxon>
        <taxon>Nematocera</taxon>
        <taxon>Psychodoidea</taxon>
        <taxon>Psychodidae</taxon>
        <taxon>Phlebotomus</taxon>
        <taxon>Phlebotomus</taxon>
    </lineage>
</organism>
<dbReference type="GO" id="GO:0050808">
    <property type="term" value="P:synapse organization"/>
    <property type="evidence" value="ECO:0007669"/>
    <property type="project" value="TreeGrafter"/>
</dbReference>
<dbReference type="EnsemblMetazoa" id="PPAI000233-RA">
    <property type="protein sequence ID" value="PPAI000233-PA"/>
    <property type="gene ID" value="PPAI000233"/>
</dbReference>
<name>A0A1B0CYR1_PHLPP</name>
<evidence type="ECO:0000313" key="1">
    <source>
        <dbReference type="EnsemblMetazoa" id="PPAI000233-PA"/>
    </source>
</evidence>
<reference evidence="1" key="1">
    <citation type="submission" date="2022-08" db="UniProtKB">
        <authorList>
            <consortium name="EnsemblMetazoa"/>
        </authorList>
    </citation>
    <scope>IDENTIFICATION</scope>
    <source>
        <strain evidence="1">Israel</strain>
    </source>
</reference>
<dbReference type="PANTHER" id="PTHR23279">
    <property type="entry name" value="DEFECTIVE PROBOSCIS EXTENSION RESPONSE DPR -RELATED"/>
    <property type="match status" value="1"/>
</dbReference>